<accession>A0ABQ9Y4U4</accession>
<gene>
    <name evidence="3" type="ORF">BLNAU_6268</name>
</gene>
<feature type="compositionally biased region" description="Polar residues" evidence="1">
    <location>
        <begin position="743"/>
        <end position="758"/>
    </location>
</feature>
<feature type="domain" description="Calponin-homology (CH)" evidence="2">
    <location>
        <begin position="1435"/>
        <end position="1545"/>
    </location>
</feature>
<dbReference type="InterPro" id="IPR036872">
    <property type="entry name" value="CH_dom_sf"/>
</dbReference>
<keyword evidence="4" id="KW-1185">Reference proteome</keyword>
<evidence type="ECO:0000259" key="2">
    <source>
        <dbReference type="PROSITE" id="PS50021"/>
    </source>
</evidence>
<dbReference type="InterPro" id="IPR001715">
    <property type="entry name" value="CH_dom"/>
</dbReference>
<dbReference type="PROSITE" id="PS50021">
    <property type="entry name" value="CH"/>
    <property type="match status" value="2"/>
</dbReference>
<feature type="region of interest" description="Disordered" evidence="1">
    <location>
        <begin position="1060"/>
        <end position="1099"/>
    </location>
</feature>
<name>A0ABQ9Y4U4_9EUKA</name>
<dbReference type="Gene3D" id="1.10.418.10">
    <property type="entry name" value="Calponin-like domain"/>
    <property type="match status" value="2"/>
</dbReference>
<sequence length="1558" mass="174753">MAKLDASDDEYSEDIEEALDVRMRQTRRRLRNQKKREMKRLVEQGQQTQVRHTEYRDRGTPGTFRVFSTEKSTKINQPSDQDLKQDENDIQQETNEQFKSENQDEEDLVLNPQSDVLDSQQQANHPIKSILKPSTPSRRGHRSDSTGPTVFVSNTLEQHKTGLTPSRQHDSTGHLVFPFQTPPTNLHTDRSLHLSDIKTQWTGQYHPYQTPSSSFMAHPQSTLKRPTTQMGRKPQLVKDLSALEIDQTPSDGTLQNTQEFIGFKCYSPTQTVTRKKSETPAATTTEDDIKTIQKEAMWNSSTIVEKKSTLPRPKGKTETAQDSQTAKLKWMEKTRREVEMSRQPIKKRVKTMFDPLATAVSDEEDEILEETQGFASPLSATHTRQLNHPPAVKKSVFSSKELKLLRWMTDNGVDVFLHYPKRGDAAIQQFIEEDDDSFFATLPHHCVCTILADGVSLPSLLHSVTHHQVNGAISNPKYAAAKRNNIERCLTSLRARNTMPKRYLFKLDELCNGPDGESAESISIAWGLLEDIANEFKFSTPNQKATLRRKSFIKPKPVGGAQPQPTRQQSEKSLTTKPNSDLTSTFVKMPAEKDQIRPTTAKKVRFVEDKQTTQQTRPKTALKPSFSPSLSNVLRQHVIEDAPKISIEEENSCVSWLRNEVLLNCPDISHCFALTTLQNPLANGVLLSDLVTMCRRAASIRDDWTWKNDSGFNIKTGRFVDPFSEEAQRLASEKKTKAKDSELASQKNAKQRRQSPTSKGKAVPQSSSSSETKSMTSDRIGKLIGTSGKVASPHDTIPHFKCFRAPKSLEQVRENYRIVFTWLMWTERVDKQFLWDTEPYLQGNRGMIFGILLNIRRSFGDAINDLYRVYGSAQPFHYSGAIEQKTVDASTLANSIRANGLATTLAQGESVFREKPNQKSVDLPYSLEQRYNLEQSLIQWVNELTLIPGPFINSFSVIVQAVRTGTLLGELYYLITGKRLNHFDSNPQTDLSKRKNVERSLEALKQVEGLWHVNNYPVNLVCGGDWEAILGLMEDLHCRYDLQPPPARHRIDQPFVKAKRSVTPTTVSRTGVSMTTQKDRASSAPRSPKKLNDGASLMEEPHKEEKVTYTPYFGQHYKEQSINQSQVQQQRDTTMSNFLNAFQTSAMSPDPSQSIASGFTSLNSTMMTGLGTTMGDRASFVGSVAFSFNPPFPPIYSSENDLNSTLKSNVIAPRPTAPPNKKNPSMSYHDNATGRTKTGFLGPDVFTSTDIHADETDDGLSTTAGTEFDRQHVTSILRDTNAALSTPSPKSPGVAMGISKEGQSPGARSSVVSFDRFRKQSHLSSAMSQSNRLGSDKRSVFGRSTSMTKAAAQLAQSALRSKRERRFQNIVFSSEDFSTTLNHGDHLIPPPPQAVLQRKTVENQNENGTINLTKLALESSSTQDEVNKMADQVNPSTGYLLSKWMESLGLKVASPFTLESPVVHEFSDGVLLCRLVEKLNHVPLHGWTKQPKNQASFLHNINLVLTNLTHNKKIPLSFLNCARDIMAGHQEVVVDLLEAIRKGYRVTEIPSLHRARKP</sequence>
<feature type="compositionally biased region" description="Polar residues" evidence="1">
    <location>
        <begin position="1062"/>
        <end position="1076"/>
    </location>
</feature>
<feature type="region of interest" description="Disordered" evidence="1">
    <location>
        <begin position="547"/>
        <end position="586"/>
    </location>
</feature>
<feature type="region of interest" description="Disordered" evidence="1">
    <location>
        <begin position="119"/>
        <end position="153"/>
    </location>
</feature>
<dbReference type="CDD" id="cd00014">
    <property type="entry name" value="CH_SF"/>
    <property type="match status" value="1"/>
</dbReference>
<organism evidence="3 4">
    <name type="scientific">Blattamonas nauphoetae</name>
    <dbReference type="NCBI Taxonomy" id="2049346"/>
    <lineage>
        <taxon>Eukaryota</taxon>
        <taxon>Metamonada</taxon>
        <taxon>Preaxostyla</taxon>
        <taxon>Oxymonadida</taxon>
        <taxon>Blattamonas</taxon>
    </lineage>
</organism>
<feature type="region of interest" description="Disordered" evidence="1">
    <location>
        <begin position="730"/>
        <end position="778"/>
    </location>
</feature>
<reference evidence="3 4" key="1">
    <citation type="journal article" date="2022" name="bioRxiv">
        <title>Genomics of Preaxostyla Flagellates Illuminates Evolutionary Transitions and the Path Towards Mitochondrial Loss.</title>
        <authorList>
            <person name="Novak L.V.F."/>
            <person name="Treitli S.C."/>
            <person name="Pyrih J."/>
            <person name="Halakuc P."/>
            <person name="Pipaliya S.V."/>
            <person name="Vacek V."/>
            <person name="Brzon O."/>
            <person name="Soukal P."/>
            <person name="Eme L."/>
            <person name="Dacks J.B."/>
            <person name="Karnkowska A."/>
            <person name="Elias M."/>
            <person name="Hampl V."/>
        </authorList>
    </citation>
    <scope>NUCLEOTIDE SEQUENCE [LARGE SCALE GENOMIC DNA]</scope>
    <source>
        <strain evidence="3">NAU3</strain>
        <tissue evidence="3">Gut</tissue>
    </source>
</reference>
<feature type="domain" description="Calponin-homology (CH)" evidence="2">
    <location>
        <begin position="931"/>
        <end position="1041"/>
    </location>
</feature>
<feature type="compositionally biased region" description="Polar residues" evidence="1">
    <location>
        <begin position="563"/>
        <end position="586"/>
    </location>
</feature>
<dbReference type="EMBL" id="JARBJD010000035">
    <property type="protein sequence ID" value="KAK2958765.1"/>
    <property type="molecule type" value="Genomic_DNA"/>
</dbReference>
<feature type="region of interest" description="Disordered" evidence="1">
    <location>
        <begin position="1282"/>
        <end position="1311"/>
    </location>
</feature>
<feature type="compositionally biased region" description="Basic and acidic residues" evidence="1">
    <location>
        <begin position="730"/>
        <end position="742"/>
    </location>
</feature>
<dbReference type="Proteomes" id="UP001281761">
    <property type="component" value="Unassembled WGS sequence"/>
</dbReference>
<feature type="compositionally biased region" description="Low complexity" evidence="1">
    <location>
        <begin position="766"/>
        <end position="777"/>
    </location>
</feature>
<dbReference type="SUPFAM" id="SSF47576">
    <property type="entry name" value="Calponin-homology domain, CH-domain"/>
    <property type="match status" value="3"/>
</dbReference>
<comment type="caution">
    <text evidence="3">The sequence shown here is derived from an EMBL/GenBank/DDBJ whole genome shotgun (WGS) entry which is preliminary data.</text>
</comment>
<evidence type="ECO:0000313" key="4">
    <source>
        <dbReference type="Proteomes" id="UP001281761"/>
    </source>
</evidence>
<protein>
    <recommendedName>
        <fullName evidence="2">Calponin-homology (CH) domain-containing protein</fullName>
    </recommendedName>
</protein>
<feature type="region of interest" description="Disordered" evidence="1">
    <location>
        <begin position="26"/>
        <end position="85"/>
    </location>
</feature>
<evidence type="ECO:0000256" key="1">
    <source>
        <dbReference type="SAM" id="MobiDB-lite"/>
    </source>
</evidence>
<feature type="compositionally biased region" description="Basic residues" evidence="1">
    <location>
        <begin position="26"/>
        <end position="38"/>
    </location>
</feature>
<evidence type="ECO:0000313" key="3">
    <source>
        <dbReference type="EMBL" id="KAK2958765.1"/>
    </source>
</evidence>
<proteinExistence type="predicted"/>